<evidence type="ECO:0000313" key="2">
    <source>
        <dbReference type="EnsemblMetazoa" id="MESCA009058-PA"/>
    </source>
</evidence>
<feature type="compositionally biased region" description="Polar residues" evidence="1">
    <location>
        <begin position="42"/>
        <end position="64"/>
    </location>
</feature>
<feature type="compositionally biased region" description="Basic residues" evidence="1">
    <location>
        <begin position="18"/>
        <end position="35"/>
    </location>
</feature>
<feature type="compositionally biased region" description="Basic and acidic residues" evidence="1">
    <location>
        <begin position="1"/>
        <end position="17"/>
    </location>
</feature>
<reference evidence="2" key="2">
    <citation type="submission" date="2015-06" db="UniProtKB">
        <authorList>
            <consortium name="EnsemblMetazoa"/>
        </authorList>
    </citation>
    <scope>IDENTIFICATION</scope>
</reference>
<evidence type="ECO:0000256" key="1">
    <source>
        <dbReference type="SAM" id="MobiDB-lite"/>
    </source>
</evidence>
<sequence length="64" mass="7859">MFISFREKNPLDNLRSDVRKRKRRPKKVRAKRLRWAGHLLRQPQNRPAQTLHKSNFQFSQDLDF</sequence>
<name>T1GYX1_MEGSC</name>
<evidence type="ECO:0000313" key="3">
    <source>
        <dbReference type="Proteomes" id="UP000015102"/>
    </source>
</evidence>
<reference evidence="3" key="1">
    <citation type="submission" date="2013-02" db="EMBL/GenBank/DDBJ databases">
        <authorList>
            <person name="Hughes D."/>
        </authorList>
    </citation>
    <scope>NUCLEOTIDE SEQUENCE</scope>
    <source>
        <strain>Durham</strain>
        <strain evidence="3">NC isolate 2 -- Noor lab</strain>
    </source>
</reference>
<dbReference type="AlphaFoldDB" id="T1GYX1"/>
<proteinExistence type="predicted"/>
<dbReference type="EnsemblMetazoa" id="MESCA009058-RA">
    <property type="protein sequence ID" value="MESCA009058-PA"/>
    <property type="gene ID" value="MESCA009058"/>
</dbReference>
<dbReference type="HOGENOM" id="CLU_2870142_0_0_1"/>
<organism evidence="2 3">
    <name type="scientific">Megaselia scalaris</name>
    <name type="common">Humpbacked fly</name>
    <name type="synonym">Phora scalaris</name>
    <dbReference type="NCBI Taxonomy" id="36166"/>
    <lineage>
        <taxon>Eukaryota</taxon>
        <taxon>Metazoa</taxon>
        <taxon>Ecdysozoa</taxon>
        <taxon>Arthropoda</taxon>
        <taxon>Hexapoda</taxon>
        <taxon>Insecta</taxon>
        <taxon>Pterygota</taxon>
        <taxon>Neoptera</taxon>
        <taxon>Endopterygota</taxon>
        <taxon>Diptera</taxon>
        <taxon>Brachycera</taxon>
        <taxon>Muscomorpha</taxon>
        <taxon>Platypezoidea</taxon>
        <taxon>Phoridae</taxon>
        <taxon>Megaseliini</taxon>
        <taxon>Megaselia</taxon>
    </lineage>
</organism>
<keyword evidence="3" id="KW-1185">Reference proteome</keyword>
<dbReference type="Proteomes" id="UP000015102">
    <property type="component" value="Unassembled WGS sequence"/>
</dbReference>
<dbReference type="EMBL" id="CAQQ02377403">
    <property type="status" value="NOT_ANNOTATED_CDS"/>
    <property type="molecule type" value="Genomic_DNA"/>
</dbReference>
<protein>
    <submittedName>
        <fullName evidence="2">Uncharacterized protein</fullName>
    </submittedName>
</protein>
<accession>T1GYX1</accession>
<feature type="region of interest" description="Disordered" evidence="1">
    <location>
        <begin position="1"/>
        <end position="64"/>
    </location>
</feature>